<reference evidence="7" key="1">
    <citation type="journal article" date="2021" name="PeerJ">
        <title>Extensive microbial diversity within the chicken gut microbiome revealed by metagenomics and culture.</title>
        <authorList>
            <person name="Gilroy R."/>
            <person name="Ravi A."/>
            <person name="Getino M."/>
            <person name="Pursley I."/>
            <person name="Horton D.L."/>
            <person name="Alikhan N.F."/>
            <person name="Baker D."/>
            <person name="Gharbi K."/>
            <person name="Hall N."/>
            <person name="Watson M."/>
            <person name="Adriaenssens E.M."/>
            <person name="Foster-Nyarko E."/>
            <person name="Jarju S."/>
            <person name="Secka A."/>
            <person name="Antonio M."/>
            <person name="Oren A."/>
            <person name="Chaudhuri R.R."/>
            <person name="La Ragione R."/>
            <person name="Hildebrand F."/>
            <person name="Pallen M.J."/>
        </authorList>
    </citation>
    <scope>NUCLEOTIDE SEQUENCE</scope>
    <source>
        <strain evidence="7">CHK193-4272</strain>
    </source>
</reference>
<dbReference type="PANTHER" id="PTHR23046:SF2">
    <property type="entry name" value="PHOSPHORIBOSYLAMINOIMIDAZOLE CARBOXYLASE"/>
    <property type="match status" value="1"/>
</dbReference>
<dbReference type="SMART" id="SM01001">
    <property type="entry name" value="AIRC"/>
    <property type="match status" value="1"/>
</dbReference>
<evidence type="ECO:0000256" key="2">
    <source>
        <dbReference type="ARBA" id="ARBA00023235"/>
    </source>
</evidence>
<sequence>MKKVCIVMGSDSDLKVMSKCIDKLKTFDIPFEVRIVSAHRTPLVAETLAKNAKNDGFGVIIAAAGKAAHLGGVIAAYTTLPVIGVPMGTSVMGGMDSLLSMVQMPKGIPVACVAIDGAENAAILAAQIIALSDDALAEKLQQFKKDMADEVSAKDAKVRAEYQA</sequence>
<keyword evidence="1 3" id="KW-0658">Purine biosynthesis</keyword>
<dbReference type="GO" id="GO:0016829">
    <property type="term" value="F:lyase activity"/>
    <property type="evidence" value="ECO:0007669"/>
    <property type="project" value="UniProtKB-KW"/>
</dbReference>
<accession>A0A9D1PH28</accession>
<dbReference type="SUPFAM" id="SSF52255">
    <property type="entry name" value="N5-CAIR mutase (phosphoribosylaminoimidazole carboxylase, PurE)"/>
    <property type="match status" value="1"/>
</dbReference>
<dbReference type="InterPro" id="IPR033747">
    <property type="entry name" value="PurE_ClassI"/>
</dbReference>
<dbReference type="PANTHER" id="PTHR23046">
    <property type="entry name" value="PHOSPHORIBOSYLAMINOIMIDAZOLE CARBOXYLASE CATALYTIC SUBUNIT"/>
    <property type="match status" value="1"/>
</dbReference>
<comment type="function">
    <text evidence="3 4">Catalyzes the conversion of N5-carboxyaminoimidazole ribonucleotide (N5-CAIR) to 4-carboxy-5-aminoimidazole ribonucleotide (CAIR).</text>
</comment>
<dbReference type="GO" id="GO:0034023">
    <property type="term" value="F:5-(carboxyamino)imidazole ribonucleotide mutase activity"/>
    <property type="evidence" value="ECO:0007669"/>
    <property type="project" value="UniProtKB-UniRule"/>
</dbReference>
<keyword evidence="7" id="KW-0456">Lyase</keyword>
<protein>
    <recommendedName>
        <fullName evidence="3 4">N5-carboxyaminoimidazole ribonucleotide mutase</fullName>
        <shortName evidence="3 4">N5-CAIR mutase</shortName>
        <ecNumber evidence="3 4">5.4.99.18</ecNumber>
    </recommendedName>
    <alternativeName>
        <fullName evidence="3">5-(carboxyamino)imidazole ribonucleotide mutase</fullName>
    </alternativeName>
</protein>
<name>A0A9D1PH28_9FIRM</name>
<dbReference type="InterPro" id="IPR000031">
    <property type="entry name" value="PurE_dom"/>
</dbReference>
<dbReference type="Proteomes" id="UP000886808">
    <property type="component" value="Unassembled WGS sequence"/>
</dbReference>
<dbReference type="EMBL" id="DXIE01000026">
    <property type="protein sequence ID" value="HIV61939.1"/>
    <property type="molecule type" value="Genomic_DNA"/>
</dbReference>
<comment type="caution">
    <text evidence="7">The sequence shown here is derived from an EMBL/GenBank/DDBJ whole genome shotgun (WGS) entry which is preliminary data.</text>
</comment>
<keyword evidence="2 3" id="KW-0413">Isomerase</keyword>
<comment type="pathway">
    <text evidence="3 4">Purine metabolism; IMP biosynthesis via de novo pathway; 5-amino-1-(5-phospho-D-ribosyl)imidazole-4-carboxylate from 5-amino-1-(5-phospho-D-ribosyl)imidazole (N5-CAIR route): step 2/2.</text>
</comment>
<dbReference type="GO" id="GO:0006189">
    <property type="term" value="P:'de novo' IMP biosynthetic process"/>
    <property type="evidence" value="ECO:0007669"/>
    <property type="project" value="UniProtKB-UniRule"/>
</dbReference>
<dbReference type="InterPro" id="IPR024694">
    <property type="entry name" value="PurE_prokaryotes"/>
</dbReference>
<feature type="binding site" evidence="3 5">
    <location>
        <position position="40"/>
    </location>
    <ligand>
        <name>substrate</name>
    </ligand>
</feature>
<proteinExistence type="inferred from homology"/>
<organism evidence="7 8">
    <name type="scientific">Candidatus Butyricicoccus avistercoris</name>
    <dbReference type="NCBI Taxonomy" id="2838518"/>
    <lineage>
        <taxon>Bacteria</taxon>
        <taxon>Bacillati</taxon>
        <taxon>Bacillota</taxon>
        <taxon>Clostridia</taxon>
        <taxon>Eubacteriales</taxon>
        <taxon>Butyricicoccaceae</taxon>
        <taxon>Butyricicoccus</taxon>
    </lineage>
</organism>
<dbReference type="Pfam" id="PF00731">
    <property type="entry name" value="AIRC"/>
    <property type="match status" value="1"/>
</dbReference>
<dbReference type="PIRSF" id="PIRSF001338">
    <property type="entry name" value="AIR_carboxylase"/>
    <property type="match status" value="1"/>
</dbReference>
<comment type="similarity">
    <text evidence="3">Belongs to the AIR carboxylase family. Class I subfamily.</text>
</comment>
<evidence type="ECO:0000256" key="1">
    <source>
        <dbReference type="ARBA" id="ARBA00022755"/>
    </source>
</evidence>
<evidence type="ECO:0000256" key="3">
    <source>
        <dbReference type="HAMAP-Rule" id="MF_01929"/>
    </source>
</evidence>
<evidence type="ECO:0000313" key="8">
    <source>
        <dbReference type="Proteomes" id="UP000886808"/>
    </source>
</evidence>
<feature type="binding site" evidence="3 5">
    <location>
        <position position="13"/>
    </location>
    <ligand>
        <name>substrate</name>
    </ligand>
</feature>
<gene>
    <name evidence="3 7" type="primary">purE</name>
    <name evidence="7" type="ORF">H9746_03705</name>
</gene>
<dbReference type="HAMAP" id="MF_01929">
    <property type="entry name" value="PurE_classI"/>
    <property type="match status" value="1"/>
</dbReference>
<dbReference type="AlphaFoldDB" id="A0A9D1PH28"/>
<evidence type="ECO:0000259" key="6">
    <source>
        <dbReference type="SMART" id="SM01001"/>
    </source>
</evidence>
<dbReference type="NCBIfam" id="TIGR01162">
    <property type="entry name" value="purE"/>
    <property type="match status" value="1"/>
</dbReference>
<evidence type="ECO:0000256" key="4">
    <source>
        <dbReference type="PIRNR" id="PIRNR001338"/>
    </source>
</evidence>
<feature type="domain" description="PurE" evidence="6">
    <location>
        <begin position="2"/>
        <end position="151"/>
    </location>
</feature>
<reference evidence="7" key="2">
    <citation type="submission" date="2021-04" db="EMBL/GenBank/DDBJ databases">
        <authorList>
            <person name="Gilroy R."/>
        </authorList>
    </citation>
    <scope>NUCLEOTIDE SEQUENCE</scope>
    <source>
        <strain evidence="7">CHK193-4272</strain>
    </source>
</reference>
<feature type="binding site" evidence="3 5">
    <location>
        <position position="10"/>
    </location>
    <ligand>
        <name>substrate</name>
    </ligand>
</feature>
<dbReference type="EC" id="5.4.99.18" evidence="3 4"/>
<dbReference type="Gene3D" id="3.40.50.1970">
    <property type="match status" value="1"/>
</dbReference>
<evidence type="ECO:0000256" key="5">
    <source>
        <dbReference type="PIRSR" id="PIRSR001338-1"/>
    </source>
</evidence>
<evidence type="ECO:0000313" key="7">
    <source>
        <dbReference type="EMBL" id="HIV61939.1"/>
    </source>
</evidence>
<comment type="catalytic activity">
    <reaction evidence="3 4">
        <text>5-carboxyamino-1-(5-phospho-D-ribosyl)imidazole + H(+) = 5-amino-1-(5-phospho-D-ribosyl)imidazole-4-carboxylate</text>
        <dbReference type="Rhea" id="RHEA:13193"/>
        <dbReference type="ChEBI" id="CHEBI:15378"/>
        <dbReference type="ChEBI" id="CHEBI:58730"/>
        <dbReference type="ChEBI" id="CHEBI:77657"/>
        <dbReference type="EC" id="5.4.99.18"/>
    </reaction>
</comment>